<dbReference type="InterPro" id="IPR008949">
    <property type="entry name" value="Isoprenoid_synthase_dom_sf"/>
</dbReference>
<dbReference type="PANTHER" id="PTHR43281">
    <property type="entry name" value="FARNESYL DIPHOSPHATE SYNTHASE"/>
    <property type="match status" value="1"/>
</dbReference>
<dbReference type="Proteomes" id="UP000443582">
    <property type="component" value="Unassembled WGS sequence"/>
</dbReference>
<accession>A0ABY0IDR7</accession>
<proteinExistence type="inferred from homology"/>
<keyword evidence="3 7" id="KW-0808">Transferase</keyword>
<evidence type="ECO:0000256" key="2">
    <source>
        <dbReference type="ARBA" id="ARBA00006706"/>
    </source>
</evidence>
<evidence type="ECO:0000256" key="5">
    <source>
        <dbReference type="ARBA" id="ARBA00022842"/>
    </source>
</evidence>
<dbReference type="PANTHER" id="PTHR43281:SF1">
    <property type="entry name" value="FARNESYL DIPHOSPHATE SYNTHASE"/>
    <property type="match status" value="1"/>
</dbReference>
<dbReference type="EMBL" id="QDKL01000003">
    <property type="protein sequence ID" value="RZF21107.1"/>
    <property type="molecule type" value="Genomic_DNA"/>
</dbReference>
<comment type="caution">
    <text evidence="8">The sequence shown here is derived from an EMBL/GenBank/DDBJ whole genome shotgun (WGS) entry which is preliminary data.</text>
</comment>
<evidence type="ECO:0000313" key="8">
    <source>
        <dbReference type="EMBL" id="RZF21107.1"/>
    </source>
</evidence>
<organism evidence="8 9">
    <name type="scientific">Halobacteriovorax vibrionivorans</name>
    <dbReference type="NCBI Taxonomy" id="2152716"/>
    <lineage>
        <taxon>Bacteria</taxon>
        <taxon>Pseudomonadati</taxon>
        <taxon>Bdellovibrionota</taxon>
        <taxon>Bacteriovoracia</taxon>
        <taxon>Bacteriovoracales</taxon>
        <taxon>Halobacteriovoraceae</taxon>
        <taxon>Halobacteriovorax</taxon>
    </lineage>
</organism>
<keyword evidence="4" id="KW-0479">Metal-binding</keyword>
<dbReference type="InterPro" id="IPR033749">
    <property type="entry name" value="Polyprenyl_synt_CS"/>
</dbReference>
<dbReference type="SUPFAM" id="SSF48576">
    <property type="entry name" value="Terpenoid synthases"/>
    <property type="match status" value="1"/>
</dbReference>
<comment type="cofactor">
    <cofactor evidence="1">
        <name>Mg(2+)</name>
        <dbReference type="ChEBI" id="CHEBI:18420"/>
    </cofactor>
</comment>
<keyword evidence="6" id="KW-0414">Isoprene biosynthesis</keyword>
<dbReference type="InterPro" id="IPR000092">
    <property type="entry name" value="Polyprenyl_synt"/>
</dbReference>
<dbReference type="SFLD" id="SFLDS00005">
    <property type="entry name" value="Isoprenoid_Synthase_Type_I"/>
    <property type="match status" value="1"/>
</dbReference>
<protein>
    <submittedName>
        <fullName evidence="8">Polyprenyl synthetase family protein</fullName>
    </submittedName>
</protein>
<evidence type="ECO:0000256" key="4">
    <source>
        <dbReference type="ARBA" id="ARBA00022723"/>
    </source>
</evidence>
<gene>
    <name evidence="8" type="ORF">DAY19_14095</name>
</gene>
<comment type="similarity">
    <text evidence="2 7">Belongs to the FPP/GGPP synthase family.</text>
</comment>
<dbReference type="Pfam" id="PF00348">
    <property type="entry name" value="polyprenyl_synt"/>
    <property type="match status" value="1"/>
</dbReference>
<name>A0ABY0IDR7_9BACT</name>
<dbReference type="Gene3D" id="1.10.600.10">
    <property type="entry name" value="Farnesyl Diphosphate Synthase"/>
    <property type="match status" value="1"/>
</dbReference>
<reference evidence="9" key="1">
    <citation type="journal article" date="2019" name="Int. J. Syst. Evol. Microbiol.">
        <title>Halobacteriovorax valvorus sp. nov., a novel prokaryotic predator isolated from coastal seawater of China.</title>
        <authorList>
            <person name="Chen M.-X."/>
        </authorList>
    </citation>
    <scope>NUCLEOTIDE SEQUENCE [LARGE SCALE GENOMIC DNA]</scope>
    <source>
        <strain evidence="9">BL9</strain>
    </source>
</reference>
<keyword evidence="5" id="KW-0460">Magnesium</keyword>
<evidence type="ECO:0000313" key="9">
    <source>
        <dbReference type="Proteomes" id="UP000443582"/>
    </source>
</evidence>
<evidence type="ECO:0000256" key="6">
    <source>
        <dbReference type="ARBA" id="ARBA00023229"/>
    </source>
</evidence>
<dbReference type="RefSeq" id="WP_115363591.1">
    <property type="nucleotide sequence ID" value="NZ_QDKL01000003.1"/>
</dbReference>
<keyword evidence="9" id="KW-1185">Reference proteome</keyword>
<dbReference type="PROSITE" id="PS00723">
    <property type="entry name" value="POLYPRENYL_SYNTHASE_1"/>
    <property type="match status" value="1"/>
</dbReference>
<evidence type="ECO:0000256" key="3">
    <source>
        <dbReference type="ARBA" id="ARBA00022679"/>
    </source>
</evidence>
<sequence length="329" mass="37852">MQTTNNLDIKNARQHIEADLKELIEKHSYQNFFHEIYDYSLLPAGKLFRPLLAYATAMDFGINLDNKDAHNSIKSFSCALEIHHTYTLIHDDMPCMDDDQYRRGRLSTHAKFGQWQALLAGDALHGLSFNLINKIKCNNKYEILNYAHWCLGAKGLILGQALDLDHQMTESFENLVLTHKLKTARLIQLAIVGAYLQTENTTFQQAKALHRLGHHMGVAFQLLDDLCELEDEKLSEHESVVNPWLTRQTQCFNELKRNLEYQKHFFEKYGCENLRFVYGQYLGKILSIIENSKETIISHLSQLKNEEDVETAQAASLDPIISLLNTLTL</sequence>
<evidence type="ECO:0000256" key="7">
    <source>
        <dbReference type="RuleBase" id="RU004466"/>
    </source>
</evidence>
<evidence type="ECO:0000256" key="1">
    <source>
        <dbReference type="ARBA" id="ARBA00001946"/>
    </source>
</evidence>